<gene>
    <name evidence="2" type="ORF">IRJ18_16495</name>
</gene>
<proteinExistence type="predicted"/>
<keyword evidence="1" id="KW-1133">Transmembrane helix</keyword>
<feature type="transmembrane region" description="Helical" evidence="1">
    <location>
        <begin position="29"/>
        <end position="45"/>
    </location>
</feature>
<keyword evidence="3" id="KW-1185">Reference proteome</keyword>
<keyword evidence="1" id="KW-0812">Transmembrane</keyword>
<dbReference type="RefSeq" id="WP_194107403.1">
    <property type="nucleotide sequence ID" value="NZ_JADFFM010000002.1"/>
</dbReference>
<evidence type="ECO:0000256" key="1">
    <source>
        <dbReference type="SAM" id="Phobius"/>
    </source>
</evidence>
<evidence type="ECO:0000313" key="3">
    <source>
        <dbReference type="Proteomes" id="UP000632774"/>
    </source>
</evidence>
<name>A0ABR9XL50_9SPHI</name>
<evidence type="ECO:0000313" key="2">
    <source>
        <dbReference type="EMBL" id="MBE9667970.1"/>
    </source>
</evidence>
<organism evidence="2 3">
    <name type="scientific">Mucilaginibacter boryungensis</name>
    <dbReference type="NCBI Taxonomy" id="768480"/>
    <lineage>
        <taxon>Bacteria</taxon>
        <taxon>Pseudomonadati</taxon>
        <taxon>Bacteroidota</taxon>
        <taxon>Sphingobacteriia</taxon>
        <taxon>Sphingobacteriales</taxon>
        <taxon>Sphingobacteriaceae</taxon>
        <taxon>Mucilaginibacter</taxon>
    </lineage>
</organism>
<dbReference type="Proteomes" id="UP000632774">
    <property type="component" value="Unassembled WGS sequence"/>
</dbReference>
<comment type="caution">
    <text evidence="2">The sequence shown here is derived from an EMBL/GenBank/DDBJ whole genome shotgun (WGS) entry which is preliminary data.</text>
</comment>
<dbReference type="EMBL" id="JADFFM010000002">
    <property type="protein sequence ID" value="MBE9667970.1"/>
    <property type="molecule type" value="Genomic_DNA"/>
</dbReference>
<protein>
    <recommendedName>
        <fullName evidence="4">PH (Pleckstrin Homology) domain-containing protein</fullName>
    </recommendedName>
</protein>
<feature type="transmembrane region" description="Helical" evidence="1">
    <location>
        <begin position="57"/>
        <end position="75"/>
    </location>
</feature>
<accession>A0ABR9XL50</accession>
<evidence type="ECO:0008006" key="4">
    <source>
        <dbReference type="Google" id="ProtNLM"/>
    </source>
</evidence>
<sequence length="172" mass="20148">MNISSDHTYQVDPQLLIIIIKQVNRLKRDCYICDLVLLFYTAYAYSKVTNDDWSQFILWEVCIVLVLGLVQYLLIAGRGRFISRIVVDINMADEYISLKTSGFNGPFWFKKPSAELRFKKAGTKARRIKNRYVGIFTNSEHILLLNHEGREVYLLPGYFNWRLEEELLKSNS</sequence>
<reference evidence="2 3" key="1">
    <citation type="submission" date="2020-10" db="EMBL/GenBank/DDBJ databases">
        <title>Mucilaginibacter mali sp. nov., isolated from rhizosphere soil of apple orchard.</title>
        <authorList>
            <person name="Lee J.-S."/>
            <person name="Kim H.S."/>
            <person name="Kim J.-S."/>
        </authorList>
    </citation>
    <scope>NUCLEOTIDE SEQUENCE [LARGE SCALE GENOMIC DNA]</scope>
    <source>
        <strain evidence="2 3">KCTC 23157</strain>
    </source>
</reference>
<keyword evidence="1" id="KW-0472">Membrane</keyword>